<dbReference type="OrthoDB" id="1451403at2"/>
<dbReference type="AlphaFoldDB" id="A0A1S2VPZ5"/>
<sequence length="188" mass="20522">MKKLLLLTLLIAKSYFGWSQCNCESLRSKVADVVLSSDLSSAAPFTNPAQGLLVFNTGTAQAQGFYMWLNGWIFTGNNVPLTIDIQVVNSGFTGWRFGTLTTLNPTLNLYRGVTYRFNVSGNTAHPFRISTSNTLSPPNTNPAYSLGTTNQDVINNTLTFNVPANAPDTLFYLCTVHAVMRGAFVVLP</sequence>
<dbReference type="SUPFAM" id="SSF49503">
    <property type="entry name" value="Cupredoxins"/>
    <property type="match status" value="1"/>
</dbReference>
<evidence type="ECO:0000313" key="1">
    <source>
        <dbReference type="EMBL" id="OIN60295.1"/>
    </source>
</evidence>
<keyword evidence="2" id="KW-1185">Reference proteome</keyword>
<dbReference type="EMBL" id="MORL01000002">
    <property type="protein sequence ID" value="OIN60295.1"/>
    <property type="molecule type" value="Genomic_DNA"/>
</dbReference>
<evidence type="ECO:0000313" key="2">
    <source>
        <dbReference type="Proteomes" id="UP000181790"/>
    </source>
</evidence>
<dbReference type="RefSeq" id="WP_071502088.1">
    <property type="nucleotide sequence ID" value="NZ_MORL01000002.1"/>
</dbReference>
<accession>A0A1S2VPZ5</accession>
<proteinExistence type="predicted"/>
<name>A0A1S2VPZ5_9BACT</name>
<reference evidence="1 2" key="1">
    <citation type="submission" date="2016-10" db="EMBL/GenBank/DDBJ databases">
        <title>Arsenicibacter rosenii gen. nov., sp. nov., an efficient arsenic-methylating bacterium isolated from an arsenic-contaminated paddy soil.</title>
        <authorList>
            <person name="Huang K."/>
        </authorList>
    </citation>
    <scope>NUCLEOTIDE SEQUENCE [LARGE SCALE GENOMIC DNA]</scope>
    <source>
        <strain evidence="1 2">SM-1</strain>
    </source>
</reference>
<gene>
    <name evidence="1" type="ORF">BLX24_05545</name>
</gene>
<dbReference type="InterPro" id="IPR008972">
    <property type="entry name" value="Cupredoxin"/>
</dbReference>
<dbReference type="Proteomes" id="UP000181790">
    <property type="component" value="Unassembled WGS sequence"/>
</dbReference>
<comment type="caution">
    <text evidence="1">The sequence shown here is derived from an EMBL/GenBank/DDBJ whole genome shotgun (WGS) entry which is preliminary data.</text>
</comment>
<protein>
    <submittedName>
        <fullName evidence="1">Uncharacterized protein</fullName>
    </submittedName>
</protein>
<dbReference type="Gene3D" id="2.60.40.420">
    <property type="entry name" value="Cupredoxins - blue copper proteins"/>
    <property type="match status" value="1"/>
</dbReference>
<organism evidence="1 2">
    <name type="scientific">Arsenicibacter rosenii</name>
    <dbReference type="NCBI Taxonomy" id="1750698"/>
    <lineage>
        <taxon>Bacteria</taxon>
        <taxon>Pseudomonadati</taxon>
        <taxon>Bacteroidota</taxon>
        <taxon>Cytophagia</taxon>
        <taxon>Cytophagales</taxon>
        <taxon>Spirosomataceae</taxon>
        <taxon>Arsenicibacter</taxon>
    </lineage>
</organism>